<gene>
    <name evidence="1" type="ORF">ATNIH1004_003587</name>
    <name evidence="2" type="ORF">EYZ11_010002</name>
</gene>
<protein>
    <recommendedName>
        <fullName evidence="5">Arrestin-like N-terminal domain-containing protein</fullName>
    </recommendedName>
</protein>
<dbReference type="EMBL" id="SOSA01000509">
    <property type="protein sequence ID" value="THC90539.1"/>
    <property type="molecule type" value="Genomic_DNA"/>
</dbReference>
<dbReference type="EMBL" id="QUQM01000001">
    <property type="protein sequence ID" value="KAA8650898.1"/>
    <property type="molecule type" value="Genomic_DNA"/>
</dbReference>
<evidence type="ECO:0000313" key="2">
    <source>
        <dbReference type="EMBL" id="THC90539.1"/>
    </source>
</evidence>
<evidence type="ECO:0008006" key="5">
    <source>
        <dbReference type="Google" id="ProtNLM"/>
    </source>
</evidence>
<dbReference type="Gene3D" id="2.60.40.640">
    <property type="match status" value="1"/>
</dbReference>
<dbReference type="VEuPathDB" id="FungiDB:EYZ11_010002"/>
<dbReference type="PANTHER" id="PTHR31904:SF1">
    <property type="entry name" value="BYPASS OF STOP CODON PROTEIN 5-RELATED"/>
    <property type="match status" value="1"/>
</dbReference>
<evidence type="ECO:0000313" key="1">
    <source>
        <dbReference type="EMBL" id="KAA8650898.1"/>
    </source>
</evidence>
<reference evidence="2 3" key="1">
    <citation type="submission" date="2019-03" db="EMBL/GenBank/DDBJ databases">
        <title>The genome sequence of a newly discovered highly antifungal drug resistant Aspergillus species, Aspergillus tanneri NIH 1004.</title>
        <authorList>
            <person name="Mounaud S."/>
            <person name="Singh I."/>
            <person name="Joardar V."/>
            <person name="Pakala S."/>
            <person name="Pakala S."/>
            <person name="Venepally P."/>
            <person name="Hoover J."/>
            <person name="Nierman W."/>
            <person name="Chung J."/>
            <person name="Losada L."/>
        </authorList>
    </citation>
    <scope>NUCLEOTIDE SEQUENCE [LARGE SCALE GENOMIC DNA]</scope>
    <source>
        <strain evidence="2 3">NIH1004</strain>
    </source>
</reference>
<dbReference type="AlphaFoldDB" id="A0A4S3J6H2"/>
<dbReference type="PANTHER" id="PTHR31904">
    <property type="entry name" value="BYPASS OF STOP CODON PROTEIN 5-RELATED"/>
    <property type="match status" value="1"/>
</dbReference>
<dbReference type="GeneID" id="54326289"/>
<name>A0A4S3J6H2_9EURO</name>
<dbReference type="InterPro" id="IPR014752">
    <property type="entry name" value="Arrestin-like_C"/>
</dbReference>
<dbReference type="RefSeq" id="XP_033430259.1">
    <property type="nucleotide sequence ID" value="XM_033568264.1"/>
</dbReference>
<sequence>MDKTIDLSHALSASICLGNCQNRNAAYVPSYSTGDKVEGVISIVSDCDLRFDNVQISFVGEQSTNVRNHPNKAHYRFQNVTQSVQESRLPDPRVLKRGRKYDFDFSFEVLDYLPASSCNHTTTSPLVKAAHLQPPPSFGDATVSGFGGKLRDDFAPVSCKIIYSIQVKINRISLVSCKQETIFSRRFKVRVKPALDERPPLNLDNFGDEYCLHAEEPVRDSRAKVTLGSLSVTLEQPKTFWLPLRDPVSSISQAVRLFLCYRPADNNNSTLPKLKSLRGQITGTTLFTTSFHNDLPTKKKAIFGRPLNFTETEFPSFTLCIPTPQWTRDESGCYSATLLVPVTLPHENFIITFHSCLMSRMYTLHFKLAVQGTSAFSLRAPVDIVAQRDSSVLPSYNASVGFMYGAL</sequence>
<evidence type="ECO:0000313" key="3">
    <source>
        <dbReference type="Proteomes" id="UP000308092"/>
    </source>
</evidence>
<reference evidence="1 4" key="2">
    <citation type="submission" date="2019-08" db="EMBL/GenBank/DDBJ databases">
        <title>The genome sequence of a newly discovered highly antifungal drug resistant Aspergillus species, Aspergillus tanneri NIH 1004.</title>
        <authorList>
            <person name="Mounaud S."/>
            <person name="Singh I."/>
            <person name="Joardar V."/>
            <person name="Pakala S."/>
            <person name="Pakala S."/>
            <person name="Venepally P."/>
            <person name="Chung J.K."/>
            <person name="Losada L."/>
            <person name="Nierman W.C."/>
        </authorList>
    </citation>
    <scope>NUCLEOTIDE SEQUENCE [LARGE SCALE GENOMIC DNA]</scope>
    <source>
        <strain evidence="1 4">NIH1004</strain>
    </source>
</reference>
<proteinExistence type="predicted"/>
<organism evidence="2 3">
    <name type="scientific">Aspergillus tanneri</name>
    <dbReference type="NCBI Taxonomy" id="1220188"/>
    <lineage>
        <taxon>Eukaryota</taxon>
        <taxon>Fungi</taxon>
        <taxon>Dikarya</taxon>
        <taxon>Ascomycota</taxon>
        <taxon>Pezizomycotina</taxon>
        <taxon>Eurotiomycetes</taxon>
        <taxon>Eurotiomycetidae</taxon>
        <taxon>Eurotiales</taxon>
        <taxon>Aspergillaceae</taxon>
        <taxon>Aspergillus</taxon>
        <taxon>Aspergillus subgen. Circumdati</taxon>
    </lineage>
</organism>
<accession>A0A4S3J6H2</accession>
<dbReference type="STRING" id="1220188.A0A4S3J6H2"/>
<dbReference type="Proteomes" id="UP000324241">
    <property type="component" value="Unassembled WGS sequence"/>
</dbReference>
<dbReference type="OrthoDB" id="2283785at2759"/>
<evidence type="ECO:0000313" key="4">
    <source>
        <dbReference type="Proteomes" id="UP000324241"/>
    </source>
</evidence>
<dbReference type="Proteomes" id="UP000308092">
    <property type="component" value="Unassembled WGS sequence"/>
</dbReference>
<keyword evidence="3" id="KW-1185">Reference proteome</keyword>
<comment type="caution">
    <text evidence="2">The sequence shown here is derived from an EMBL/GenBank/DDBJ whole genome shotgun (WGS) entry which is preliminary data.</text>
</comment>
<dbReference type="InterPro" id="IPR039634">
    <property type="entry name" value="Bul1-like"/>
</dbReference>